<keyword evidence="4" id="KW-0624">Polysaccharide degradation</keyword>
<dbReference type="SUPFAM" id="SSF88713">
    <property type="entry name" value="Glycoside hydrolase/deacetylase"/>
    <property type="match status" value="1"/>
</dbReference>
<dbReference type="InterPro" id="IPR002509">
    <property type="entry name" value="NODB_dom"/>
</dbReference>
<comment type="caution">
    <text evidence="4">The sequence shown here is derived from an EMBL/GenBank/DDBJ whole genome shotgun (WGS) entry which is preliminary data.</text>
</comment>
<keyword evidence="4" id="KW-0378">Hydrolase</keyword>
<dbReference type="GO" id="GO:0004099">
    <property type="term" value="F:chitin deacetylase activity"/>
    <property type="evidence" value="ECO:0007669"/>
    <property type="project" value="UniProtKB-ARBA"/>
</dbReference>
<gene>
    <name evidence="4" type="ORF">FCC1311_107612</name>
</gene>
<dbReference type="Pfam" id="PF01522">
    <property type="entry name" value="Polysacc_deac_1"/>
    <property type="match status" value="1"/>
</dbReference>
<dbReference type="EMBL" id="BEYU01000199">
    <property type="protein sequence ID" value="GBG34537.1"/>
    <property type="molecule type" value="Genomic_DNA"/>
</dbReference>
<keyword evidence="2" id="KW-0812">Transmembrane</keyword>
<dbReference type="Gene3D" id="3.20.20.370">
    <property type="entry name" value="Glycoside hydrolase/deacetylase"/>
    <property type="match status" value="1"/>
</dbReference>
<feature type="transmembrane region" description="Helical" evidence="2">
    <location>
        <begin position="59"/>
        <end position="81"/>
    </location>
</feature>
<evidence type="ECO:0000313" key="5">
    <source>
        <dbReference type="Proteomes" id="UP000241890"/>
    </source>
</evidence>
<dbReference type="InterPro" id="IPR050248">
    <property type="entry name" value="Polysacc_deacetylase_ArnD"/>
</dbReference>
<keyword evidence="2" id="KW-1133">Transmembrane helix</keyword>
<keyword evidence="5" id="KW-1185">Reference proteome</keyword>
<feature type="region of interest" description="Disordered" evidence="1">
    <location>
        <begin position="1"/>
        <end position="29"/>
    </location>
</feature>
<keyword evidence="4" id="KW-0326">Glycosidase</keyword>
<feature type="domain" description="NodB homology" evidence="3">
    <location>
        <begin position="135"/>
        <end position="336"/>
    </location>
</feature>
<reference evidence="4 5" key="1">
    <citation type="submission" date="2017-12" db="EMBL/GenBank/DDBJ databases">
        <title>Sequencing, de novo assembly and annotation of complete genome of a new Thraustochytrid species, strain FCC1311.</title>
        <authorList>
            <person name="Sedici K."/>
            <person name="Godart F."/>
            <person name="Aiese Cigliano R."/>
            <person name="Sanseverino W."/>
            <person name="Barakat M."/>
            <person name="Ortet P."/>
            <person name="Marechal E."/>
            <person name="Cagnac O."/>
            <person name="Amato A."/>
        </authorList>
    </citation>
    <scope>NUCLEOTIDE SEQUENCE [LARGE SCALE GENOMIC DNA]</scope>
</reference>
<proteinExistence type="predicted"/>
<dbReference type="InParanoid" id="A0A2R5GUI6"/>
<dbReference type="Proteomes" id="UP000241890">
    <property type="component" value="Unassembled WGS sequence"/>
</dbReference>
<dbReference type="AlphaFoldDB" id="A0A2R5GUI6"/>
<name>A0A2R5GUI6_9STRA</name>
<protein>
    <submittedName>
        <fullName evidence="4">Bifunctional xylanase/deacetylase</fullName>
    </submittedName>
</protein>
<sequence>MLGGAVDVERGASSSSVHGGDDSRPAAAAAGAAAGTAERDLVAVAAPKLSTQQPSCAGAHVRVVFFTLVAIVVVPILYVGMRVEERLKGKSQFFLRALWTFWGAALDDLLVVARPWMRSSIGHRRCFWRFPTLEQDIVLTMDDAPGDSPKEMLGLLDLLEENQIRVTFFITTSFVRNAELERTMQRIVDAGHEIGNHMPEDKPYHRLSAEAFRAELRKAEDVLARFDPHRFGPTRTNRRWFRPPHGRLSNAMMNVLVEEDYYIALGDVFSNDAAIGGRIDPPRPSAISFHERFVQRHVKAGSIVVFHVPNKNSRKQTLPILTRLLAHWDDLDVSVQRLCDMSPNLDATGASDPRVGTAPVF</sequence>
<keyword evidence="4" id="KW-0119">Carbohydrate metabolism</keyword>
<dbReference type="InterPro" id="IPR011330">
    <property type="entry name" value="Glyco_hydro/deAcase_b/a-brl"/>
</dbReference>
<keyword evidence="2" id="KW-0472">Membrane</keyword>
<evidence type="ECO:0000259" key="3">
    <source>
        <dbReference type="PROSITE" id="PS51677"/>
    </source>
</evidence>
<accession>A0A2R5GUI6</accession>
<dbReference type="OrthoDB" id="407355at2759"/>
<evidence type="ECO:0000313" key="4">
    <source>
        <dbReference type="EMBL" id="GBG34537.1"/>
    </source>
</evidence>
<dbReference type="GO" id="GO:0045493">
    <property type="term" value="P:xylan catabolic process"/>
    <property type="evidence" value="ECO:0007669"/>
    <property type="project" value="UniProtKB-KW"/>
</dbReference>
<evidence type="ECO:0000256" key="1">
    <source>
        <dbReference type="SAM" id="MobiDB-lite"/>
    </source>
</evidence>
<keyword evidence="4" id="KW-0858">Xylan degradation</keyword>
<evidence type="ECO:0000256" key="2">
    <source>
        <dbReference type="SAM" id="Phobius"/>
    </source>
</evidence>
<dbReference type="PANTHER" id="PTHR10587">
    <property type="entry name" value="GLYCOSYL TRANSFERASE-RELATED"/>
    <property type="match status" value="1"/>
</dbReference>
<dbReference type="PROSITE" id="PS51677">
    <property type="entry name" value="NODB"/>
    <property type="match status" value="1"/>
</dbReference>
<feature type="transmembrane region" description="Helical" evidence="2">
    <location>
        <begin position="93"/>
        <end position="117"/>
    </location>
</feature>
<dbReference type="GO" id="GO:0016798">
    <property type="term" value="F:hydrolase activity, acting on glycosyl bonds"/>
    <property type="evidence" value="ECO:0007669"/>
    <property type="project" value="UniProtKB-KW"/>
</dbReference>
<dbReference type="PANTHER" id="PTHR10587:SF125">
    <property type="entry name" value="POLYSACCHARIDE DEACETYLASE YHEN-RELATED"/>
    <property type="match status" value="1"/>
</dbReference>
<organism evidence="4 5">
    <name type="scientific">Hondaea fermentalgiana</name>
    <dbReference type="NCBI Taxonomy" id="2315210"/>
    <lineage>
        <taxon>Eukaryota</taxon>
        <taxon>Sar</taxon>
        <taxon>Stramenopiles</taxon>
        <taxon>Bigyra</taxon>
        <taxon>Labyrinthulomycetes</taxon>
        <taxon>Thraustochytrida</taxon>
        <taxon>Thraustochytriidae</taxon>
        <taxon>Hondaea</taxon>
    </lineage>
</organism>